<dbReference type="Gene3D" id="2.30.30.30">
    <property type="match status" value="1"/>
</dbReference>
<dbReference type="AlphaFoldDB" id="A0AAD9ZW05"/>
<reference evidence="1" key="1">
    <citation type="journal article" date="2023" name="Plant J.">
        <title>Genome sequences and population genomics provide insights into the demographic history, inbreeding, and mutation load of two 'living fossil' tree species of Dipteronia.</title>
        <authorList>
            <person name="Feng Y."/>
            <person name="Comes H.P."/>
            <person name="Chen J."/>
            <person name="Zhu S."/>
            <person name="Lu R."/>
            <person name="Zhang X."/>
            <person name="Li P."/>
            <person name="Qiu J."/>
            <person name="Olsen K.M."/>
            <person name="Qiu Y."/>
        </authorList>
    </citation>
    <scope>NUCLEOTIDE SEQUENCE</scope>
    <source>
        <strain evidence="1">NBL</strain>
    </source>
</reference>
<evidence type="ECO:0000313" key="2">
    <source>
        <dbReference type="Proteomes" id="UP001281410"/>
    </source>
</evidence>
<dbReference type="InterPro" id="IPR014722">
    <property type="entry name" value="Rib_uL2_dom2"/>
</dbReference>
<gene>
    <name evidence="1" type="ORF">Dsin_024733</name>
</gene>
<organism evidence="1 2">
    <name type="scientific">Dipteronia sinensis</name>
    <dbReference type="NCBI Taxonomy" id="43782"/>
    <lineage>
        <taxon>Eukaryota</taxon>
        <taxon>Viridiplantae</taxon>
        <taxon>Streptophyta</taxon>
        <taxon>Embryophyta</taxon>
        <taxon>Tracheophyta</taxon>
        <taxon>Spermatophyta</taxon>
        <taxon>Magnoliopsida</taxon>
        <taxon>eudicotyledons</taxon>
        <taxon>Gunneridae</taxon>
        <taxon>Pentapetalae</taxon>
        <taxon>rosids</taxon>
        <taxon>malvids</taxon>
        <taxon>Sapindales</taxon>
        <taxon>Sapindaceae</taxon>
        <taxon>Hippocastanoideae</taxon>
        <taxon>Acereae</taxon>
        <taxon>Dipteronia</taxon>
    </lineage>
</organism>
<protein>
    <submittedName>
        <fullName evidence="1">Uncharacterized protein</fullName>
    </submittedName>
</protein>
<name>A0AAD9ZW05_9ROSI</name>
<evidence type="ECO:0000313" key="1">
    <source>
        <dbReference type="EMBL" id="KAK3193423.1"/>
    </source>
</evidence>
<sequence length="118" mass="13095">MSHSLDKVFEGIFKEKSLNEKKKGKTVKHHCVGHSPHMTSSVVRSYVIKTCGTQISIKSDVDEVVMITRGRVRDPAETISNWGRLKDGIETIHVQDATRCEDVTCLGNVYIIGKGVTP</sequence>
<accession>A0AAD9ZW05</accession>
<comment type="caution">
    <text evidence="1">The sequence shown here is derived from an EMBL/GenBank/DDBJ whole genome shotgun (WGS) entry which is preliminary data.</text>
</comment>
<proteinExistence type="predicted"/>
<dbReference type="Proteomes" id="UP001281410">
    <property type="component" value="Unassembled WGS sequence"/>
</dbReference>
<dbReference type="EMBL" id="JANJYJ010000008">
    <property type="protein sequence ID" value="KAK3193423.1"/>
    <property type="molecule type" value="Genomic_DNA"/>
</dbReference>
<keyword evidence="2" id="KW-1185">Reference proteome</keyword>